<proteinExistence type="predicted"/>
<comment type="caution">
    <text evidence="2">The sequence shown here is derived from an EMBL/GenBank/DDBJ whole genome shotgun (WGS) entry which is preliminary data.</text>
</comment>
<reference evidence="2" key="1">
    <citation type="submission" date="2022-11" db="EMBL/GenBank/DDBJ databases">
        <title>Alteromonas sp. nov., isolated from sea water of the Qingdao.</title>
        <authorList>
            <person name="Wang Q."/>
        </authorList>
    </citation>
    <scope>NUCLEOTIDE SEQUENCE</scope>
    <source>
        <strain evidence="2">ASW11-7</strain>
    </source>
</reference>
<dbReference type="SUPFAM" id="SSF53300">
    <property type="entry name" value="vWA-like"/>
    <property type="match status" value="1"/>
</dbReference>
<keyword evidence="3" id="KW-1185">Reference proteome</keyword>
<dbReference type="Proteomes" id="UP001142810">
    <property type="component" value="Unassembled WGS sequence"/>
</dbReference>
<dbReference type="EMBL" id="JAPFRD010000005">
    <property type="protein sequence ID" value="MCW8107782.1"/>
    <property type="molecule type" value="Genomic_DNA"/>
</dbReference>
<feature type="domain" description="DUF58" evidence="1">
    <location>
        <begin position="62"/>
        <end position="276"/>
    </location>
</feature>
<sequence>MQQVASLLSQLHADGIHLSVGELLRYQQLTRLVDLSPRRTLQARLSGQYLSRDKGRGMEFDEARHYLPGDDIRAIDWRVTARTGKTHTKVYREERERPVFLCCDFSFSMQFGTQLMLKAVQAAHLASLLAWSAVARGDKVGALLFDDTAHRECKPLSRKRAVLSVCHELISMQKNALENKVNAPAADTLEQACLRVRRLVKPGSLIYFISDFANLTEMAQAHLISAARHCEIHAVKIYDPIELSLPQIKGKQLVKVTDGIQEQNWMLGDSQVNQQYQSWRSIENERLQNFFKQSKIRYHTVSAGTELDKQLLQFSMRSV</sequence>
<dbReference type="InterPro" id="IPR002881">
    <property type="entry name" value="DUF58"/>
</dbReference>
<evidence type="ECO:0000313" key="3">
    <source>
        <dbReference type="Proteomes" id="UP001142810"/>
    </source>
</evidence>
<dbReference type="InterPro" id="IPR036465">
    <property type="entry name" value="vWFA_dom_sf"/>
</dbReference>
<protein>
    <submittedName>
        <fullName evidence="2">DUF58 domain-containing protein</fullName>
    </submittedName>
</protein>
<accession>A0ABT3P4U4</accession>
<dbReference type="PANTHER" id="PTHR33608:SF12">
    <property type="entry name" value="DUF58 DOMAIN-CONTAINING PROTEIN"/>
    <property type="match status" value="1"/>
</dbReference>
<evidence type="ECO:0000313" key="2">
    <source>
        <dbReference type="EMBL" id="MCW8107782.1"/>
    </source>
</evidence>
<dbReference type="Pfam" id="PF01882">
    <property type="entry name" value="DUF58"/>
    <property type="match status" value="1"/>
</dbReference>
<evidence type="ECO:0000259" key="1">
    <source>
        <dbReference type="Pfam" id="PF01882"/>
    </source>
</evidence>
<dbReference type="Gene3D" id="3.40.50.410">
    <property type="entry name" value="von Willebrand factor, type A domain"/>
    <property type="match status" value="1"/>
</dbReference>
<dbReference type="PANTHER" id="PTHR33608">
    <property type="entry name" value="BLL2464 PROTEIN"/>
    <property type="match status" value="1"/>
</dbReference>
<name>A0ABT3P4U4_9ALTE</name>
<organism evidence="2 3">
    <name type="scientific">Alteromonas aquimaris</name>
    <dbReference type="NCBI Taxonomy" id="2998417"/>
    <lineage>
        <taxon>Bacteria</taxon>
        <taxon>Pseudomonadati</taxon>
        <taxon>Pseudomonadota</taxon>
        <taxon>Gammaproteobacteria</taxon>
        <taxon>Alteromonadales</taxon>
        <taxon>Alteromonadaceae</taxon>
        <taxon>Alteromonas/Salinimonas group</taxon>
        <taxon>Alteromonas</taxon>
    </lineage>
</organism>
<gene>
    <name evidence="2" type="ORF">OPS25_04625</name>
</gene>
<dbReference type="RefSeq" id="WP_265616476.1">
    <property type="nucleotide sequence ID" value="NZ_JAPFRD010000005.1"/>
</dbReference>